<accession>A0A1G8ZX31</accession>
<dbReference type="Proteomes" id="UP000199213">
    <property type="component" value="Unassembled WGS sequence"/>
</dbReference>
<dbReference type="InterPro" id="IPR049449">
    <property type="entry name" value="TesB_ACOT8-like_N"/>
</dbReference>
<feature type="domain" description="Acyl-CoA thioesterase-like C-terminal" evidence="2">
    <location>
        <begin position="126"/>
        <end position="256"/>
    </location>
</feature>
<dbReference type="Pfam" id="PF20789">
    <property type="entry name" value="4HBT_3C"/>
    <property type="match status" value="1"/>
</dbReference>
<proteinExistence type="predicted"/>
<organism evidence="3 4">
    <name type="scientific">Actinopolyspora mzabensis</name>
    <dbReference type="NCBI Taxonomy" id="995066"/>
    <lineage>
        <taxon>Bacteria</taxon>
        <taxon>Bacillati</taxon>
        <taxon>Actinomycetota</taxon>
        <taxon>Actinomycetes</taxon>
        <taxon>Actinopolysporales</taxon>
        <taxon>Actinopolysporaceae</taxon>
        <taxon>Actinopolyspora</taxon>
    </lineage>
</organism>
<dbReference type="SUPFAM" id="SSF54637">
    <property type="entry name" value="Thioesterase/thiol ester dehydrase-isomerase"/>
    <property type="match status" value="2"/>
</dbReference>
<dbReference type="AlphaFoldDB" id="A0A1G8ZX31"/>
<reference evidence="4" key="1">
    <citation type="submission" date="2016-10" db="EMBL/GenBank/DDBJ databases">
        <authorList>
            <person name="Varghese N."/>
            <person name="Submissions S."/>
        </authorList>
    </citation>
    <scope>NUCLEOTIDE SEQUENCE [LARGE SCALE GENOMIC DNA]</scope>
    <source>
        <strain evidence="4">DSM 45460</strain>
    </source>
</reference>
<dbReference type="EMBL" id="FNFM01000005">
    <property type="protein sequence ID" value="SDK18680.1"/>
    <property type="molecule type" value="Genomic_DNA"/>
</dbReference>
<dbReference type="RefSeq" id="WP_092627728.1">
    <property type="nucleotide sequence ID" value="NZ_FNFM01000005.1"/>
</dbReference>
<dbReference type="Gene3D" id="2.40.160.210">
    <property type="entry name" value="Acyl-CoA thioesterase, double hotdog domain"/>
    <property type="match status" value="1"/>
</dbReference>
<protein>
    <submittedName>
        <fullName evidence="3">Thioesterase-like superfamily protein</fullName>
    </submittedName>
</protein>
<dbReference type="InterPro" id="IPR042171">
    <property type="entry name" value="Acyl-CoA_hotdog"/>
</dbReference>
<name>A0A1G8ZX31_ACTMZ</name>
<gene>
    <name evidence="3" type="ORF">SAMN04487820_105143</name>
</gene>
<feature type="domain" description="Acyl-CoA thioesterase-like N-terminal HotDog" evidence="1">
    <location>
        <begin position="25"/>
        <end position="107"/>
    </location>
</feature>
<evidence type="ECO:0000259" key="1">
    <source>
        <dbReference type="Pfam" id="PF13622"/>
    </source>
</evidence>
<sequence>MATTEEVFYEQLDQGVFRATEHTVGPWSDKAQHLGPVAALLVRGIECCEPDERRSVRRVSVDVLGPVPVDEVTVRAEVARPGRSVELVTAEIAASGRVAATARAWRMLRSDTADVARDDARRLTDPAECPVMPLPAGWAGGYANALEWRTASTATPEPGHAEVWARQRMPLVAGEEPSPLQRLFAVADCASGVSSSLPFEQWAFANTDLTVHLAREPHGEWVGLDARMTLGPDGAGLTRTTLHDAAGPVGQSAQALLPTRL</sequence>
<dbReference type="Pfam" id="PF13622">
    <property type="entry name" value="4HBT_3"/>
    <property type="match status" value="1"/>
</dbReference>
<dbReference type="InterPro" id="IPR049450">
    <property type="entry name" value="ACOT8-like_C"/>
</dbReference>
<dbReference type="OrthoDB" id="1413770at2"/>
<keyword evidence="4" id="KW-1185">Reference proteome</keyword>
<evidence type="ECO:0000259" key="2">
    <source>
        <dbReference type="Pfam" id="PF20789"/>
    </source>
</evidence>
<evidence type="ECO:0000313" key="4">
    <source>
        <dbReference type="Proteomes" id="UP000199213"/>
    </source>
</evidence>
<dbReference type="InterPro" id="IPR029069">
    <property type="entry name" value="HotDog_dom_sf"/>
</dbReference>
<evidence type="ECO:0000313" key="3">
    <source>
        <dbReference type="EMBL" id="SDK18680.1"/>
    </source>
</evidence>